<organism evidence="1 2">
    <name type="scientific">Leptomonas seymouri</name>
    <dbReference type="NCBI Taxonomy" id="5684"/>
    <lineage>
        <taxon>Eukaryota</taxon>
        <taxon>Discoba</taxon>
        <taxon>Euglenozoa</taxon>
        <taxon>Kinetoplastea</taxon>
        <taxon>Metakinetoplastina</taxon>
        <taxon>Trypanosomatida</taxon>
        <taxon>Trypanosomatidae</taxon>
        <taxon>Leishmaniinae</taxon>
        <taxon>Leptomonas</taxon>
    </lineage>
</organism>
<sequence>MRRPGQRSCMQGEAYRESVIPRQQFPPRERCQEALASARCRWNVHCTCFHTRVTVAASCADAADTSASGQALMLQRALRSPFHLFPGLLSPFRSLAPNAAHSWDSLQLRSTLKCPASYPQTHTHTHTHVHNFHAVLSPLEHRTASERQGKHQLLARRHEGDKSKMIPLMEKYGVDKMLSTGLGAVQAVWGWTRERMWPIYSAAVVISLFQMIAVSSEKQIMADHYFGDVDGSFAAKKEELVADAKRLFNEEVTVAVKEHVWQLPPAAFRREYNSRLGSS</sequence>
<evidence type="ECO:0000313" key="1">
    <source>
        <dbReference type="EMBL" id="KPI86972.1"/>
    </source>
</evidence>
<dbReference type="OrthoDB" id="270989at2759"/>
<dbReference type="Proteomes" id="UP000038009">
    <property type="component" value="Unassembled WGS sequence"/>
</dbReference>
<evidence type="ECO:0000313" key="2">
    <source>
        <dbReference type="Proteomes" id="UP000038009"/>
    </source>
</evidence>
<proteinExistence type="predicted"/>
<dbReference type="VEuPathDB" id="TriTrypDB:Lsey_0108_0160"/>
<name>A0A0N1I743_LEPSE</name>
<dbReference type="AlphaFoldDB" id="A0A0N1I743"/>
<protein>
    <submittedName>
        <fullName evidence="1">Uncharacterized protein</fullName>
    </submittedName>
</protein>
<keyword evidence="2" id="KW-1185">Reference proteome</keyword>
<comment type="caution">
    <text evidence="1">The sequence shown here is derived from an EMBL/GenBank/DDBJ whole genome shotgun (WGS) entry which is preliminary data.</text>
</comment>
<reference evidence="1 2" key="1">
    <citation type="journal article" date="2015" name="PLoS Pathog.">
        <title>Leptomonas seymouri: Adaptations to the Dixenous Life Cycle Analyzed by Genome Sequencing, Transcriptome Profiling and Co-infection with Leishmania donovani.</title>
        <authorList>
            <person name="Kraeva N."/>
            <person name="Butenko A."/>
            <person name="Hlavacova J."/>
            <person name="Kostygov A."/>
            <person name="Myskova J."/>
            <person name="Grybchuk D."/>
            <person name="Lestinova T."/>
            <person name="Votypka J."/>
            <person name="Volf P."/>
            <person name="Opperdoes F."/>
            <person name="Flegontov P."/>
            <person name="Lukes J."/>
            <person name="Yurchenko V."/>
        </authorList>
    </citation>
    <scope>NUCLEOTIDE SEQUENCE [LARGE SCALE GENOMIC DNA]</scope>
    <source>
        <strain evidence="1 2">ATCC 30220</strain>
    </source>
</reference>
<accession>A0A0N1I743</accession>
<dbReference type="EMBL" id="LJSK01000108">
    <property type="protein sequence ID" value="KPI86972.1"/>
    <property type="molecule type" value="Genomic_DNA"/>
</dbReference>
<gene>
    <name evidence="1" type="ORF">ABL78_3963</name>
</gene>